<accession>A0ABD2PU29</accession>
<reference evidence="1 2" key="1">
    <citation type="submission" date="2024-11" db="EMBL/GenBank/DDBJ databases">
        <title>Adaptive evolution of stress response genes in parasites aligns with host niche diversity.</title>
        <authorList>
            <person name="Hahn C."/>
            <person name="Resl P."/>
        </authorList>
    </citation>
    <scope>NUCLEOTIDE SEQUENCE [LARGE SCALE GENOMIC DNA]</scope>
    <source>
        <strain evidence="1">EGGRZ-B1_66</strain>
        <tissue evidence="1">Body</tissue>
    </source>
</reference>
<dbReference type="AlphaFoldDB" id="A0ABD2PU29"/>
<organism evidence="1 2">
    <name type="scientific">Cichlidogyrus casuarinus</name>
    <dbReference type="NCBI Taxonomy" id="1844966"/>
    <lineage>
        <taxon>Eukaryota</taxon>
        <taxon>Metazoa</taxon>
        <taxon>Spiralia</taxon>
        <taxon>Lophotrochozoa</taxon>
        <taxon>Platyhelminthes</taxon>
        <taxon>Monogenea</taxon>
        <taxon>Monopisthocotylea</taxon>
        <taxon>Dactylogyridea</taxon>
        <taxon>Ancyrocephalidae</taxon>
        <taxon>Cichlidogyrus</taxon>
    </lineage>
</organism>
<evidence type="ECO:0000313" key="2">
    <source>
        <dbReference type="Proteomes" id="UP001626550"/>
    </source>
</evidence>
<sequence length="134" mass="15174">MMAKKGKSELEAMFEKDDDDTYASKVISFQCGPTVKDSKYKHRGIIVAYETTDYEEGEYSYTLKGSALTEEIKHQLDLLRLIIGSDSIVDQLFEKYPNYLVIAFQCWGQEGEGGKCGEPDARELEGMCYMAQVL</sequence>
<gene>
    <name evidence="1" type="ORF">Ciccas_010859</name>
</gene>
<keyword evidence="2" id="KW-1185">Reference proteome</keyword>
<name>A0ABD2PU29_9PLAT</name>
<evidence type="ECO:0000313" key="1">
    <source>
        <dbReference type="EMBL" id="KAL3310573.1"/>
    </source>
</evidence>
<protein>
    <submittedName>
        <fullName evidence="1">Uncharacterized protein</fullName>
    </submittedName>
</protein>
<proteinExistence type="predicted"/>
<dbReference type="Proteomes" id="UP001626550">
    <property type="component" value="Unassembled WGS sequence"/>
</dbReference>
<comment type="caution">
    <text evidence="1">The sequence shown here is derived from an EMBL/GenBank/DDBJ whole genome shotgun (WGS) entry which is preliminary data.</text>
</comment>
<dbReference type="EMBL" id="JBJKFK010002833">
    <property type="protein sequence ID" value="KAL3310573.1"/>
    <property type="molecule type" value="Genomic_DNA"/>
</dbReference>